<dbReference type="SUPFAM" id="SSF56741">
    <property type="entry name" value="Eukaryotic DNA topoisomerase I, N-terminal DNA-binding fragment"/>
    <property type="match status" value="1"/>
</dbReference>
<evidence type="ECO:0000313" key="13">
    <source>
        <dbReference type="Proteomes" id="UP001054837"/>
    </source>
</evidence>
<evidence type="ECO:0000256" key="5">
    <source>
        <dbReference type="ARBA" id="ARBA00023029"/>
    </source>
</evidence>
<evidence type="ECO:0000313" key="12">
    <source>
        <dbReference type="EMBL" id="GIY46771.1"/>
    </source>
</evidence>
<comment type="catalytic activity">
    <reaction evidence="1 9">
        <text>ATP-independent breakage of single-stranded DNA, followed by passage and rejoining.</text>
        <dbReference type="EC" id="5.6.2.1"/>
    </reaction>
</comment>
<dbReference type="InterPro" id="IPR013499">
    <property type="entry name" value="TopoI_euk"/>
</dbReference>
<keyword evidence="6 9" id="KW-0238">DNA-binding</keyword>
<dbReference type="FunFam" id="1.10.10.41:FF:000001">
    <property type="entry name" value="DNA topoisomerase I"/>
    <property type="match status" value="1"/>
</dbReference>
<proteinExistence type="inferred from homology"/>
<evidence type="ECO:0000256" key="6">
    <source>
        <dbReference type="ARBA" id="ARBA00023125"/>
    </source>
</evidence>
<dbReference type="InterPro" id="IPR013500">
    <property type="entry name" value="TopoI_cat_euk"/>
</dbReference>
<dbReference type="InterPro" id="IPR013030">
    <property type="entry name" value="DNA_topo_DNA_db_N_dom2"/>
</dbReference>
<dbReference type="SMART" id="SM00435">
    <property type="entry name" value="TOPEUc"/>
    <property type="match status" value="1"/>
</dbReference>
<dbReference type="PANTHER" id="PTHR10290:SF3">
    <property type="entry name" value="DNA TOPOISOMERASE 1"/>
    <property type="match status" value="1"/>
</dbReference>
<dbReference type="PANTHER" id="PTHR10290">
    <property type="entry name" value="DNA TOPOISOMERASE I"/>
    <property type="match status" value="1"/>
</dbReference>
<dbReference type="GO" id="GO:0005730">
    <property type="term" value="C:nucleolus"/>
    <property type="evidence" value="ECO:0007669"/>
    <property type="project" value="TreeGrafter"/>
</dbReference>
<accession>A0AAV4TNS7</accession>
<dbReference type="EC" id="5.6.2.1" evidence="3"/>
<dbReference type="Pfam" id="PF14370">
    <property type="entry name" value="Topo_C_assoc"/>
    <property type="match status" value="1"/>
</dbReference>
<organism evidence="12 13">
    <name type="scientific">Caerostris darwini</name>
    <dbReference type="NCBI Taxonomy" id="1538125"/>
    <lineage>
        <taxon>Eukaryota</taxon>
        <taxon>Metazoa</taxon>
        <taxon>Ecdysozoa</taxon>
        <taxon>Arthropoda</taxon>
        <taxon>Chelicerata</taxon>
        <taxon>Arachnida</taxon>
        <taxon>Araneae</taxon>
        <taxon>Araneomorphae</taxon>
        <taxon>Entelegynae</taxon>
        <taxon>Araneoidea</taxon>
        <taxon>Araneidae</taxon>
        <taxon>Caerostris</taxon>
    </lineage>
</organism>
<dbReference type="AlphaFoldDB" id="A0AAV4TNS7"/>
<dbReference type="GO" id="GO:0006260">
    <property type="term" value="P:DNA replication"/>
    <property type="evidence" value="ECO:0007669"/>
    <property type="project" value="TreeGrafter"/>
</dbReference>
<dbReference type="Pfam" id="PF02919">
    <property type="entry name" value="Topoisom_I_N"/>
    <property type="match status" value="1"/>
</dbReference>
<dbReference type="GO" id="GO:0005694">
    <property type="term" value="C:chromosome"/>
    <property type="evidence" value="ECO:0007669"/>
    <property type="project" value="InterPro"/>
</dbReference>
<dbReference type="EMBL" id="BPLQ01009817">
    <property type="protein sequence ID" value="GIY46771.1"/>
    <property type="molecule type" value="Genomic_DNA"/>
</dbReference>
<dbReference type="PROSITE" id="PS52038">
    <property type="entry name" value="TOPO_IB_2"/>
    <property type="match status" value="1"/>
</dbReference>
<evidence type="ECO:0000256" key="10">
    <source>
        <dbReference type="SAM" id="Coils"/>
    </source>
</evidence>
<gene>
    <name evidence="12" type="primary">Top1</name>
    <name evidence="12" type="ORF">CDAR_494171</name>
</gene>
<dbReference type="InterPro" id="IPR008336">
    <property type="entry name" value="TopoI_DNA-bd_euk"/>
</dbReference>
<keyword evidence="13" id="KW-1185">Reference proteome</keyword>
<comment type="similarity">
    <text evidence="2 9">Belongs to the type IB topoisomerase family.</text>
</comment>
<dbReference type="GO" id="GO:0006265">
    <property type="term" value="P:DNA topological change"/>
    <property type="evidence" value="ECO:0007669"/>
    <property type="project" value="UniProtKB-UniRule"/>
</dbReference>
<keyword evidence="5 9" id="KW-0799">Topoisomerase</keyword>
<feature type="coiled-coil region" evidence="10">
    <location>
        <begin position="440"/>
        <end position="506"/>
    </location>
</feature>
<comment type="caution">
    <text evidence="12">The sequence shown here is derived from an EMBL/GenBank/DDBJ whole genome shotgun (WGS) entry which is preliminary data.</text>
</comment>
<dbReference type="Gene3D" id="1.10.132.10">
    <property type="match status" value="1"/>
</dbReference>
<dbReference type="Proteomes" id="UP001054837">
    <property type="component" value="Unassembled WGS sequence"/>
</dbReference>
<dbReference type="GO" id="GO:0003677">
    <property type="term" value="F:DNA binding"/>
    <property type="evidence" value="ECO:0007669"/>
    <property type="project" value="UniProtKB-UniRule"/>
</dbReference>
<evidence type="ECO:0000259" key="11">
    <source>
        <dbReference type="SMART" id="SM00435"/>
    </source>
</evidence>
<dbReference type="Gene3D" id="1.10.10.41">
    <property type="entry name" value="Yeast DNA topoisomerase - domain 1"/>
    <property type="match status" value="1"/>
</dbReference>
<keyword evidence="10" id="KW-0175">Coiled coil</keyword>
<name>A0AAV4TNS7_9ARAC</name>
<keyword evidence="7 9" id="KW-0413">Isomerase</keyword>
<evidence type="ECO:0000256" key="2">
    <source>
        <dbReference type="ARBA" id="ARBA00006645"/>
    </source>
</evidence>
<sequence length="597" mass="70615">MGFRLKEKRLRDGFIWKTLSHNGPVLPPKYKRVPKHVKFYYNRNHVKLSRKTEEVAGLYARMLKDRRASKALFKRNFFRDWREVMTPREREIIRDFKKCNFRDFHLYYKEKEEERKTMTKQEKLEMKKENEKLTKKYGYCMLDGQKQEVDNFQIESPGLFKGRGFHAKMGMLKRRVEAEDVVINIGKRVKVPKPPPGHRWKEVRHDNQVAWLAKWNVLDTTKYLMLSASCKLKDEENKVKYEKARKLKTRINGIRKKYRQGFQSRNMRVRQRAVALYFIDKLCLRIGNENDKDTTDIVGCCSLQVKHITLDKKKDDKKWVVSFDFSGKNFARNLNSMPVDKRVFKNLKLFMKNKQPGDSLFDRLNTSMLTKHLNDLMEGLTAKVFRTYNASKTLEKQLDILTKNNMVLHEKVLAYHKASKEVAIMCYHQKAAAVGFSKSMANLESKISAKIYQIKRLKKEFADSKKITKREQKIHKKRFAQLEEQLKKLKQQATDQETNKRIALETSKLNYLDPRVTIAQYGEPKIKPAKMRLNQDDSFQNPNKRHTIRFEISFRLPIQNKFDNIPEDTANKDEPIPVISKIQPIMLAMTANHNIVL</sequence>
<dbReference type="Gene3D" id="2.170.11.10">
    <property type="entry name" value="DNA Topoisomerase I, domain 2"/>
    <property type="match status" value="1"/>
</dbReference>
<evidence type="ECO:0000256" key="8">
    <source>
        <dbReference type="ARBA" id="ARBA00033297"/>
    </source>
</evidence>
<dbReference type="Gene3D" id="3.90.15.10">
    <property type="entry name" value="Topoisomerase I, Chain A, domain 3"/>
    <property type="match status" value="1"/>
</dbReference>
<protein>
    <recommendedName>
        <fullName evidence="4">DNA topoisomerase 1</fullName>
        <ecNumber evidence="3">5.6.2.1</ecNumber>
    </recommendedName>
    <alternativeName>
        <fullName evidence="8">DNA topoisomerase I</fullName>
    </alternativeName>
</protein>
<dbReference type="InterPro" id="IPR014727">
    <property type="entry name" value="TopoI_cat_a/b-sub_euk"/>
</dbReference>
<reference evidence="12 13" key="1">
    <citation type="submission" date="2021-06" db="EMBL/GenBank/DDBJ databases">
        <title>Caerostris darwini draft genome.</title>
        <authorList>
            <person name="Kono N."/>
            <person name="Arakawa K."/>
        </authorList>
    </citation>
    <scope>NUCLEOTIDE SEQUENCE [LARGE SCALE GENOMIC DNA]</scope>
</reference>
<dbReference type="GO" id="GO:0003917">
    <property type="term" value="F:DNA topoisomerase type I (single strand cut, ATP-independent) activity"/>
    <property type="evidence" value="ECO:0007669"/>
    <property type="project" value="UniProtKB-UniRule"/>
</dbReference>
<evidence type="ECO:0000256" key="4">
    <source>
        <dbReference type="ARBA" id="ARBA00019632"/>
    </source>
</evidence>
<dbReference type="InterPro" id="IPR011010">
    <property type="entry name" value="DNA_brk_join_enz"/>
</dbReference>
<feature type="active site" description="O-(3'-phospho-DNA)-tyrosine intermediate" evidence="9">
    <location>
        <position position="511"/>
    </location>
</feature>
<feature type="domain" description="DNA topoisomerase I eukaryotic-type" evidence="11">
    <location>
        <begin position="159"/>
        <end position="522"/>
    </location>
</feature>
<dbReference type="InterPro" id="IPR001631">
    <property type="entry name" value="TopoI"/>
</dbReference>
<evidence type="ECO:0000256" key="3">
    <source>
        <dbReference type="ARBA" id="ARBA00012891"/>
    </source>
</evidence>
<evidence type="ECO:0000256" key="7">
    <source>
        <dbReference type="ARBA" id="ARBA00023235"/>
    </source>
</evidence>
<feature type="coiled-coil region" evidence="10">
    <location>
        <begin position="109"/>
        <end position="136"/>
    </location>
</feature>
<dbReference type="GO" id="GO:0007059">
    <property type="term" value="P:chromosome segregation"/>
    <property type="evidence" value="ECO:0007669"/>
    <property type="project" value="TreeGrafter"/>
</dbReference>
<dbReference type="InterPro" id="IPR051062">
    <property type="entry name" value="Topoisomerase_IB"/>
</dbReference>
<dbReference type="InterPro" id="IPR014711">
    <property type="entry name" value="TopoI_cat_a-hlx-sub_euk"/>
</dbReference>
<dbReference type="InterPro" id="IPR036202">
    <property type="entry name" value="TopoI_DNA-bd_euk_N_sf"/>
</dbReference>
<dbReference type="SUPFAM" id="SSF46596">
    <property type="entry name" value="Eukaryotic DNA topoisomerase I, dispensable insert domain"/>
    <property type="match status" value="1"/>
</dbReference>
<dbReference type="SUPFAM" id="SSF56349">
    <property type="entry name" value="DNA breaking-rejoining enzymes"/>
    <property type="match status" value="1"/>
</dbReference>
<dbReference type="Pfam" id="PF01028">
    <property type="entry name" value="Topoisom_I"/>
    <property type="match status" value="1"/>
</dbReference>
<dbReference type="InterPro" id="IPR013034">
    <property type="entry name" value="DNA_topo_DNA_db_N_dom1"/>
</dbReference>
<dbReference type="InterPro" id="IPR025834">
    <property type="entry name" value="TopoI_C_dom"/>
</dbReference>
<evidence type="ECO:0000256" key="1">
    <source>
        <dbReference type="ARBA" id="ARBA00000213"/>
    </source>
</evidence>
<evidence type="ECO:0000256" key="9">
    <source>
        <dbReference type="PROSITE-ProRule" id="PRU01382"/>
    </source>
</evidence>
<dbReference type="PRINTS" id="PR00416">
    <property type="entry name" value="EUTPISMRASEI"/>
</dbReference>